<accession>A0ABP1DYY0</accession>
<dbReference type="EMBL" id="OZ037950">
    <property type="protein sequence ID" value="CAL1712268.1"/>
    <property type="molecule type" value="Genomic_DNA"/>
</dbReference>
<protein>
    <submittedName>
        <fullName evidence="1">Uncharacterized protein</fullName>
    </submittedName>
</protein>
<name>A0ABP1DYY0_9APHY</name>
<gene>
    <name evidence="1" type="ORF">GFSPODELE1_LOCUS8745</name>
</gene>
<organism evidence="1 2">
    <name type="scientific">Somion occarium</name>
    <dbReference type="NCBI Taxonomy" id="3059160"/>
    <lineage>
        <taxon>Eukaryota</taxon>
        <taxon>Fungi</taxon>
        <taxon>Dikarya</taxon>
        <taxon>Basidiomycota</taxon>
        <taxon>Agaricomycotina</taxon>
        <taxon>Agaricomycetes</taxon>
        <taxon>Polyporales</taxon>
        <taxon>Cerrenaceae</taxon>
        <taxon>Somion</taxon>
    </lineage>
</organism>
<reference evidence="2" key="1">
    <citation type="submission" date="2024-04" db="EMBL/GenBank/DDBJ databases">
        <authorList>
            <person name="Shaw F."/>
            <person name="Minotto A."/>
        </authorList>
    </citation>
    <scope>NUCLEOTIDE SEQUENCE [LARGE SCALE GENOMIC DNA]</scope>
</reference>
<evidence type="ECO:0000313" key="2">
    <source>
        <dbReference type="Proteomes" id="UP001497453"/>
    </source>
</evidence>
<proteinExistence type="predicted"/>
<keyword evidence="2" id="KW-1185">Reference proteome</keyword>
<evidence type="ECO:0000313" key="1">
    <source>
        <dbReference type="EMBL" id="CAL1712268.1"/>
    </source>
</evidence>
<sequence>MFLHALDVTKRKIQNRSDAKVSSFKASSFNVYRPGQLRNQHIMTRPPKPVPVDSNSLYICASPLTSNTKFHWSLIHVDHSGRATAHQWTSVDKHDMTGPEEYAMEVLSQGPMTRWAGTVILGYYKVSEYPVTTLEEFTNLCQCIFPESYETAQANRDHGITCRTWVLEILIGLGLSESRVKQIEDSVIARSTELGNEYLNAFLWRREFEAGRVFEV</sequence>
<dbReference type="Proteomes" id="UP001497453">
    <property type="component" value="Chromosome 7"/>
</dbReference>